<feature type="compositionally biased region" description="Polar residues" evidence="1">
    <location>
        <begin position="70"/>
        <end position="101"/>
    </location>
</feature>
<keyword evidence="2" id="KW-1185">Reference proteome</keyword>
<reference evidence="3" key="1">
    <citation type="submission" date="2025-08" db="UniProtKB">
        <authorList>
            <consortium name="RefSeq"/>
        </authorList>
    </citation>
    <scope>IDENTIFICATION</scope>
    <source>
        <tissue evidence="3">Testes</tissue>
    </source>
</reference>
<organism evidence="2 3">
    <name type="scientific">Saccoglossus kowalevskii</name>
    <name type="common">Acorn worm</name>
    <dbReference type="NCBI Taxonomy" id="10224"/>
    <lineage>
        <taxon>Eukaryota</taxon>
        <taxon>Metazoa</taxon>
        <taxon>Hemichordata</taxon>
        <taxon>Enteropneusta</taxon>
        <taxon>Harrimaniidae</taxon>
        <taxon>Saccoglossus</taxon>
    </lineage>
</organism>
<feature type="compositionally biased region" description="Low complexity" evidence="1">
    <location>
        <begin position="102"/>
        <end position="115"/>
    </location>
</feature>
<evidence type="ECO:0000256" key="1">
    <source>
        <dbReference type="SAM" id="MobiDB-lite"/>
    </source>
</evidence>
<dbReference type="RefSeq" id="XP_006815418.1">
    <property type="nucleotide sequence ID" value="XM_006815355.1"/>
</dbReference>
<name>A0ABM0M5X7_SACKO</name>
<sequence>MNRPNSVPGKNGILPIFSKRKRPRQAVFADPVSNMQSNSISQQEPTMNAACHGQSFNYFHSNYNNNNTIGPLTSMSSQSAAGSNQIHQNPSRPSCNKRANTSRPSSQWQQQQRSSTKVPELHRIPQSNSNNPAAMLQRGGIQRNTSSFGGEQRTKNFQHGNFNSTNKNSNTQLKGILKNSTQGKMNQGNVWEQGNTNPIRPTITRQGNPTTVPYRRLISSTATGYGMDNSQDILFGSGSNQKQEKTISQKENSKATANLSNNIDDGTNDIRIKQPTQDKSLKIITATIEGMKHWKEVSSNINLLFEVYAMVDSAVSTRTDGCGKQFILRDTNNSVKCIFFEIDRSIPKIIRGQYYRCIGNLFEDSGCFHCVSIRIATQQELKLIKVNISASDKAMRDAVYSISEP</sequence>
<dbReference type="PANTHER" id="PTHR35258">
    <property type="entry name" value="SPERMATOGENESIS-ASSOCIATED PROTEIN 22"/>
    <property type="match status" value="1"/>
</dbReference>
<evidence type="ECO:0000313" key="3">
    <source>
        <dbReference type="RefSeq" id="XP_006815418.1"/>
    </source>
</evidence>
<proteinExistence type="predicted"/>
<feature type="region of interest" description="Disordered" evidence="1">
    <location>
        <begin position="70"/>
        <end position="210"/>
    </location>
</feature>
<dbReference type="PANTHER" id="PTHR35258:SF1">
    <property type="entry name" value="SPERMATOGENESIS-ASSOCIATED PROTEIN 22"/>
    <property type="match status" value="1"/>
</dbReference>
<accession>A0ABM0M5X7</accession>
<feature type="compositionally biased region" description="Polar residues" evidence="1">
    <location>
        <begin position="142"/>
        <end position="210"/>
    </location>
</feature>
<evidence type="ECO:0000313" key="2">
    <source>
        <dbReference type="Proteomes" id="UP000694865"/>
    </source>
</evidence>
<dbReference type="InterPro" id="IPR033536">
    <property type="entry name" value="Spata22"/>
</dbReference>
<gene>
    <name evidence="3" type="primary">LOC102800873</name>
</gene>
<protein>
    <submittedName>
        <fullName evidence="3">Spermatogenesis-associated protein 22-like</fullName>
    </submittedName>
</protein>
<dbReference type="GeneID" id="102800873"/>
<dbReference type="Proteomes" id="UP000694865">
    <property type="component" value="Unplaced"/>
</dbReference>